<reference evidence="1" key="1">
    <citation type="journal article" date="2020" name="Stud. Mycol.">
        <title>101 Dothideomycetes genomes: a test case for predicting lifestyles and emergence of pathogens.</title>
        <authorList>
            <person name="Haridas S."/>
            <person name="Albert R."/>
            <person name="Binder M."/>
            <person name="Bloem J."/>
            <person name="Labutti K."/>
            <person name="Salamov A."/>
            <person name="Andreopoulos B."/>
            <person name="Baker S."/>
            <person name="Barry K."/>
            <person name="Bills G."/>
            <person name="Bluhm B."/>
            <person name="Cannon C."/>
            <person name="Castanera R."/>
            <person name="Culley D."/>
            <person name="Daum C."/>
            <person name="Ezra D."/>
            <person name="Gonzalez J."/>
            <person name="Henrissat B."/>
            <person name="Kuo A."/>
            <person name="Liang C."/>
            <person name="Lipzen A."/>
            <person name="Lutzoni F."/>
            <person name="Magnuson J."/>
            <person name="Mondo S."/>
            <person name="Nolan M."/>
            <person name="Ohm R."/>
            <person name="Pangilinan J."/>
            <person name="Park H.-J."/>
            <person name="Ramirez L."/>
            <person name="Alfaro M."/>
            <person name="Sun H."/>
            <person name="Tritt A."/>
            <person name="Yoshinaga Y."/>
            <person name="Zwiers L.-H."/>
            <person name="Turgeon B."/>
            <person name="Goodwin S."/>
            <person name="Spatafora J."/>
            <person name="Crous P."/>
            <person name="Grigoriev I."/>
        </authorList>
    </citation>
    <scope>NUCLEOTIDE SEQUENCE</scope>
    <source>
        <strain evidence="1">CBS 260.36</strain>
    </source>
</reference>
<protein>
    <submittedName>
        <fullName evidence="1">Uncharacterized protein</fullName>
    </submittedName>
</protein>
<dbReference type="EMBL" id="ML996082">
    <property type="protein sequence ID" value="KAF2155550.1"/>
    <property type="molecule type" value="Genomic_DNA"/>
</dbReference>
<comment type="caution">
    <text evidence="1">The sequence shown here is derived from an EMBL/GenBank/DDBJ whole genome shotgun (WGS) entry which is preliminary data.</text>
</comment>
<keyword evidence="2" id="KW-1185">Reference proteome</keyword>
<dbReference type="AlphaFoldDB" id="A0A9P4MI42"/>
<sequence length="139" mass="14469">MAGTDPATKAAAGPLAQLKAFGESSVPPTILATLITPLHLRPFQTLPMLFPPVFLFSTYINLQGMKVDSAGISAAWSAAYLILANRRKPAAGFRGKFTARGAVRGLTMGLCAVEVAAGGVAYVFGKRERDAERASGGTS</sequence>
<name>A0A9P4MI42_9PEZI</name>
<dbReference type="OrthoDB" id="4868994at2759"/>
<accession>A0A9P4MI42</accession>
<dbReference type="Proteomes" id="UP000799439">
    <property type="component" value="Unassembled WGS sequence"/>
</dbReference>
<evidence type="ECO:0000313" key="2">
    <source>
        <dbReference type="Proteomes" id="UP000799439"/>
    </source>
</evidence>
<gene>
    <name evidence="1" type="ORF">K461DRAFT_318278</name>
</gene>
<organism evidence="1 2">
    <name type="scientific">Myriangium duriaei CBS 260.36</name>
    <dbReference type="NCBI Taxonomy" id="1168546"/>
    <lineage>
        <taxon>Eukaryota</taxon>
        <taxon>Fungi</taxon>
        <taxon>Dikarya</taxon>
        <taxon>Ascomycota</taxon>
        <taxon>Pezizomycotina</taxon>
        <taxon>Dothideomycetes</taxon>
        <taxon>Dothideomycetidae</taxon>
        <taxon>Myriangiales</taxon>
        <taxon>Myriangiaceae</taxon>
        <taxon>Myriangium</taxon>
    </lineage>
</organism>
<proteinExistence type="predicted"/>
<dbReference type="InterPro" id="IPR019419">
    <property type="entry name" value="AIM19"/>
</dbReference>
<dbReference type="Pfam" id="PF10315">
    <property type="entry name" value="Aim19"/>
    <property type="match status" value="1"/>
</dbReference>
<evidence type="ECO:0000313" key="1">
    <source>
        <dbReference type="EMBL" id="KAF2155550.1"/>
    </source>
</evidence>